<evidence type="ECO:0000256" key="1">
    <source>
        <dbReference type="SAM" id="SignalP"/>
    </source>
</evidence>
<name>A0A9X3FA70_9BACT</name>
<accession>A0A9X3FA70</accession>
<keyword evidence="5" id="KW-0378">Hydrolase</keyword>
<feature type="domain" description="SGNH hydrolase-type esterase N-terminal" evidence="4">
    <location>
        <begin position="26"/>
        <end position="178"/>
    </location>
</feature>
<dbReference type="PANTHER" id="PTHR30383:SF5">
    <property type="entry name" value="SGNH HYDROLASE-TYPE ESTERASE DOMAIN-CONTAINING PROTEIN"/>
    <property type="match status" value="1"/>
</dbReference>
<evidence type="ECO:0000313" key="5">
    <source>
        <dbReference type="EMBL" id="MCY1718778.1"/>
    </source>
</evidence>
<sequence>MRTKILLLLLPALFFAFTSFSQQTKIKWWNPAQNELNVIDGQAWSGETESDYDRLPLKAKSEVREAVWNLSKNSAGVKIRFRSNATEIKIRYKVKGNLNMPHMPTTGVSGVDLYAKNSDGDWQWCKGKYSFGDTITYNFTGITPDNKYGHNKGQEYHLYLPLYNSVAWMEVGVPEDALFEPLPTRKEKPIVVYGTSIAQGGCASRPGMAWTNILQRKMDRPLINLAFSGNGRLENEVVKLLTEIDAKIYILDCLPNLTQEKVYSSEEVKQRIRNSVKTLRKNSETPILLVEHAGYGDASSNNNTKANTDRLNKTMQKVFAQLKSNGIKNIYLLKQKELGLSFEDFVDGTHPTDLGMHKYAVAYEKKLRQILNEPIGKTVTTQPVTQAREPGVYNWEARHNQLLEMNKTNPPKICFFGNSITHYWAGEPKAPRVNGPESWNKYLGDIEVQNFGFGWDRVENVLWRIYHDELDGFSAEQVLFMLGTNNLHLNTDEEIVEGLALTIQAVKTRQPHAKILFIGIYPRRDYEERVAEINLKISQLAGIQNVDYIDIGGVLLQEDGKINETCFNDGLHPNEKGYSRLAPKIRAQLTK</sequence>
<dbReference type="Pfam" id="PF13472">
    <property type="entry name" value="Lipase_GDSL_2"/>
    <property type="match status" value="1"/>
</dbReference>
<dbReference type="InterPro" id="IPR032740">
    <property type="entry name" value="GxDLY"/>
</dbReference>
<organism evidence="5 6">
    <name type="scientific">Draconibacterium aestuarii</name>
    <dbReference type="NCBI Taxonomy" id="2998507"/>
    <lineage>
        <taxon>Bacteria</taxon>
        <taxon>Pseudomonadati</taxon>
        <taxon>Bacteroidota</taxon>
        <taxon>Bacteroidia</taxon>
        <taxon>Marinilabiliales</taxon>
        <taxon>Prolixibacteraceae</taxon>
        <taxon>Draconibacterium</taxon>
    </lineage>
</organism>
<dbReference type="RefSeq" id="WP_343331117.1">
    <property type="nucleotide sequence ID" value="NZ_JAPOHD010000002.1"/>
</dbReference>
<dbReference type="Gene3D" id="2.60.120.260">
    <property type="entry name" value="Galactose-binding domain-like"/>
    <property type="match status" value="1"/>
</dbReference>
<dbReference type="GO" id="GO:0004622">
    <property type="term" value="F:phosphatidylcholine lysophospholipase activity"/>
    <property type="evidence" value="ECO:0007669"/>
    <property type="project" value="TreeGrafter"/>
</dbReference>
<proteinExistence type="predicted"/>
<gene>
    <name evidence="5" type="ORF">OU798_00385</name>
</gene>
<dbReference type="SUPFAM" id="SSF52266">
    <property type="entry name" value="SGNH hydrolase"/>
    <property type="match status" value="2"/>
</dbReference>
<evidence type="ECO:0000313" key="6">
    <source>
        <dbReference type="Proteomes" id="UP001145087"/>
    </source>
</evidence>
<dbReference type="PANTHER" id="PTHR30383">
    <property type="entry name" value="THIOESTERASE 1/PROTEASE 1/LYSOPHOSPHOLIPASE L1"/>
    <property type="match status" value="1"/>
</dbReference>
<dbReference type="Pfam" id="PF14607">
    <property type="entry name" value="GxDLY"/>
    <property type="match status" value="1"/>
</dbReference>
<evidence type="ECO:0000259" key="3">
    <source>
        <dbReference type="Pfam" id="PF14606"/>
    </source>
</evidence>
<dbReference type="InterPro" id="IPR051532">
    <property type="entry name" value="Ester_Hydrolysis_Enzymes"/>
</dbReference>
<dbReference type="InterPro" id="IPR013830">
    <property type="entry name" value="SGNH_hydro"/>
</dbReference>
<dbReference type="Proteomes" id="UP001145087">
    <property type="component" value="Unassembled WGS sequence"/>
</dbReference>
<dbReference type="Gene3D" id="3.40.50.1110">
    <property type="entry name" value="SGNH hydrolase"/>
    <property type="match status" value="2"/>
</dbReference>
<dbReference type="EMBL" id="JAPOHD010000002">
    <property type="protein sequence ID" value="MCY1718778.1"/>
    <property type="molecule type" value="Genomic_DNA"/>
</dbReference>
<keyword evidence="6" id="KW-1185">Reference proteome</keyword>
<dbReference type="Pfam" id="PF14606">
    <property type="entry name" value="Lipase_GDSL_3"/>
    <property type="match status" value="1"/>
</dbReference>
<feature type="domain" description="SGNH hydrolase-type esterase" evidence="3">
    <location>
        <begin position="187"/>
        <end position="368"/>
    </location>
</feature>
<evidence type="ECO:0000259" key="2">
    <source>
        <dbReference type="Pfam" id="PF13472"/>
    </source>
</evidence>
<comment type="caution">
    <text evidence="5">The sequence shown here is derived from an EMBL/GenBank/DDBJ whole genome shotgun (WGS) entry which is preliminary data.</text>
</comment>
<protein>
    <submittedName>
        <fullName evidence="5">SGNH/GDSL hydrolase family protein</fullName>
    </submittedName>
</protein>
<dbReference type="InterPro" id="IPR036514">
    <property type="entry name" value="SGNH_hydro_sf"/>
</dbReference>
<reference evidence="5" key="1">
    <citation type="submission" date="2022-11" db="EMBL/GenBank/DDBJ databases">
        <title>Marilongibacter aestuarii gen. nov., sp. nov., isolated from tidal flat sediment.</title>
        <authorList>
            <person name="Jiayan W."/>
        </authorList>
    </citation>
    <scope>NUCLEOTIDE SEQUENCE</scope>
    <source>
        <strain evidence="5">Z1-6</strain>
    </source>
</reference>
<feature type="signal peptide" evidence="1">
    <location>
        <begin position="1"/>
        <end position="21"/>
    </location>
</feature>
<evidence type="ECO:0000259" key="4">
    <source>
        <dbReference type="Pfam" id="PF14607"/>
    </source>
</evidence>
<feature type="chain" id="PRO_5040987463" evidence="1">
    <location>
        <begin position="22"/>
        <end position="591"/>
    </location>
</feature>
<dbReference type="AlphaFoldDB" id="A0A9X3FA70"/>
<feature type="domain" description="SGNH hydrolase-type esterase" evidence="2">
    <location>
        <begin position="415"/>
        <end position="579"/>
    </location>
</feature>
<keyword evidence="1" id="KW-0732">Signal</keyword>